<evidence type="ECO:0000313" key="3">
    <source>
        <dbReference type="Proteomes" id="UP001519460"/>
    </source>
</evidence>
<accession>A0ABD0LV37</accession>
<dbReference type="PANTHER" id="PTHR21505">
    <property type="entry name" value="MADF DOMAIN-CONTAINING PROTEIN-RELATED"/>
    <property type="match status" value="1"/>
</dbReference>
<feature type="non-terminal residue" evidence="2">
    <location>
        <position position="1"/>
    </location>
</feature>
<dbReference type="EMBL" id="JACVVK020000020">
    <property type="protein sequence ID" value="KAK7503444.1"/>
    <property type="molecule type" value="Genomic_DNA"/>
</dbReference>
<dbReference type="Proteomes" id="UP001519460">
    <property type="component" value="Unassembled WGS sequence"/>
</dbReference>
<evidence type="ECO:0000313" key="2">
    <source>
        <dbReference type="EMBL" id="KAK7503444.1"/>
    </source>
</evidence>
<dbReference type="AlphaFoldDB" id="A0ABD0LV37"/>
<organism evidence="2 3">
    <name type="scientific">Batillaria attramentaria</name>
    <dbReference type="NCBI Taxonomy" id="370345"/>
    <lineage>
        <taxon>Eukaryota</taxon>
        <taxon>Metazoa</taxon>
        <taxon>Spiralia</taxon>
        <taxon>Lophotrochozoa</taxon>
        <taxon>Mollusca</taxon>
        <taxon>Gastropoda</taxon>
        <taxon>Caenogastropoda</taxon>
        <taxon>Sorbeoconcha</taxon>
        <taxon>Cerithioidea</taxon>
        <taxon>Batillariidae</taxon>
        <taxon>Batillaria</taxon>
    </lineage>
</organism>
<feature type="region of interest" description="Disordered" evidence="1">
    <location>
        <begin position="55"/>
        <end position="86"/>
    </location>
</feature>
<reference evidence="2 3" key="1">
    <citation type="journal article" date="2023" name="Sci. Data">
        <title>Genome assembly of the Korean intertidal mud-creeper Batillaria attramentaria.</title>
        <authorList>
            <person name="Patra A.K."/>
            <person name="Ho P.T."/>
            <person name="Jun S."/>
            <person name="Lee S.J."/>
            <person name="Kim Y."/>
            <person name="Won Y.J."/>
        </authorList>
    </citation>
    <scope>NUCLEOTIDE SEQUENCE [LARGE SCALE GENOMIC DNA]</scope>
    <source>
        <strain evidence="2">Wonlab-2016</strain>
    </source>
</reference>
<name>A0ABD0LV37_9CAEN</name>
<comment type="caution">
    <text evidence="2">The sequence shown here is derived from an EMBL/GenBank/DDBJ whole genome shotgun (WGS) entry which is preliminary data.</text>
</comment>
<proteinExistence type="predicted"/>
<evidence type="ECO:0008006" key="4">
    <source>
        <dbReference type="Google" id="ProtNLM"/>
    </source>
</evidence>
<protein>
    <recommendedName>
        <fullName evidence="4">MADF domain-containing protein</fullName>
    </recommendedName>
</protein>
<keyword evidence="3" id="KW-1185">Reference proteome</keyword>
<dbReference type="PANTHER" id="PTHR21505:SF12">
    <property type="entry name" value="MADF DOMAIN-CONTAINING PROTEIN-RELATED"/>
    <property type="match status" value="1"/>
</dbReference>
<evidence type="ECO:0000256" key="1">
    <source>
        <dbReference type="SAM" id="MobiDB-lite"/>
    </source>
</evidence>
<feature type="compositionally biased region" description="Polar residues" evidence="1">
    <location>
        <begin position="55"/>
        <end position="75"/>
    </location>
</feature>
<sequence length="172" mass="19175">NKLDTLRGQYVRELHKETASKKCGAGADDVYKSRWKFFDKLDFLRGVVTPKKTISNLDTTNKENGPATSAESGQENGDLPVVAPPAKRPRKQEFMSCIIAAVDVIKSLQLQKSATSAPQPQDDDEDVWFGKTVAAKMRKIQNEDVKVEVKYKIEKLLVQAVRQDTSGAFCPF</sequence>
<gene>
    <name evidence="2" type="ORF">BaRGS_00005365</name>
</gene>